<feature type="transmembrane region" description="Helical" evidence="1">
    <location>
        <begin position="85"/>
        <end position="108"/>
    </location>
</feature>
<keyword evidence="1" id="KW-0812">Transmembrane</keyword>
<dbReference type="Pfam" id="PF20151">
    <property type="entry name" value="DUF6533"/>
    <property type="match status" value="1"/>
</dbReference>
<feature type="non-terminal residue" evidence="3">
    <location>
        <position position="1"/>
    </location>
</feature>
<evidence type="ECO:0000313" key="4">
    <source>
        <dbReference type="Proteomes" id="UP000053257"/>
    </source>
</evidence>
<feature type="transmembrane region" description="Helical" evidence="1">
    <location>
        <begin position="24"/>
        <end position="46"/>
    </location>
</feature>
<sequence>LVTYEYAITFKHEISHIWKRKLNITSAFLISTRYTMLLGPLTQILLEFHTVYSRYDDYLRHSLLSDVILSGLSALRAYALSDRNWYISTLVMVLGALIPVITNIVRIYTPSWRP</sequence>
<dbReference type="OrthoDB" id="2803471at2759"/>
<organism evidence="3 4">
    <name type="scientific">Phlebiopsis gigantea (strain 11061_1 CR5-6)</name>
    <name type="common">White-rot fungus</name>
    <name type="synonym">Peniophora gigantea</name>
    <dbReference type="NCBI Taxonomy" id="745531"/>
    <lineage>
        <taxon>Eukaryota</taxon>
        <taxon>Fungi</taxon>
        <taxon>Dikarya</taxon>
        <taxon>Basidiomycota</taxon>
        <taxon>Agaricomycotina</taxon>
        <taxon>Agaricomycetes</taxon>
        <taxon>Polyporales</taxon>
        <taxon>Phanerochaetaceae</taxon>
        <taxon>Phlebiopsis</taxon>
    </lineage>
</organism>
<feature type="domain" description="DUF6533" evidence="2">
    <location>
        <begin position="1"/>
        <end position="38"/>
    </location>
</feature>
<evidence type="ECO:0000313" key="3">
    <source>
        <dbReference type="EMBL" id="KIP07982.1"/>
    </source>
</evidence>
<dbReference type="InterPro" id="IPR045340">
    <property type="entry name" value="DUF6533"/>
</dbReference>
<reference evidence="3 4" key="1">
    <citation type="journal article" date="2014" name="PLoS Genet.">
        <title>Analysis of the Phlebiopsis gigantea genome, transcriptome and secretome provides insight into its pioneer colonization strategies of wood.</title>
        <authorList>
            <person name="Hori C."/>
            <person name="Ishida T."/>
            <person name="Igarashi K."/>
            <person name="Samejima M."/>
            <person name="Suzuki H."/>
            <person name="Master E."/>
            <person name="Ferreira P."/>
            <person name="Ruiz-Duenas F.J."/>
            <person name="Held B."/>
            <person name="Canessa P."/>
            <person name="Larrondo L.F."/>
            <person name="Schmoll M."/>
            <person name="Druzhinina I.S."/>
            <person name="Kubicek C.P."/>
            <person name="Gaskell J.A."/>
            <person name="Kersten P."/>
            <person name="St John F."/>
            <person name="Glasner J."/>
            <person name="Sabat G."/>
            <person name="Splinter BonDurant S."/>
            <person name="Syed K."/>
            <person name="Yadav J."/>
            <person name="Mgbeahuruike A.C."/>
            <person name="Kovalchuk A."/>
            <person name="Asiegbu F.O."/>
            <person name="Lackner G."/>
            <person name="Hoffmeister D."/>
            <person name="Rencoret J."/>
            <person name="Gutierrez A."/>
            <person name="Sun H."/>
            <person name="Lindquist E."/>
            <person name="Barry K."/>
            <person name="Riley R."/>
            <person name="Grigoriev I.V."/>
            <person name="Henrissat B."/>
            <person name="Kues U."/>
            <person name="Berka R.M."/>
            <person name="Martinez A.T."/>
            <person name="Covert S.F."/>
            <person name="Blanchette R.A."/>
            <person name="Cullen D."/>
        </authorList>
    </citation>
    <scope>NUCLEOTIDE SEQUENCE [LARGE SCALE GENOMIC DNA]</scope>
    <source>
        <strain evidence="3 4">11061_1 CR5-6</strain>
    </source>
</reference>
<keyword evidence="4" id="KW-1185">Reference proteome</keyword>
<name>A0A0C3S944_PHLG1</name>
<dbReference type="AlphaFoldDB" id="A0A0C3S944"/>
<proteinExistence type="predicted"/>
<gene>
    <name evidence="3" type="ORF">PHLGIDRAFT_510625</name>
</gene>
<dbReference type="EMBL" id="KN840487">
    <property type="protein sequence ID" value="KIP07982.1"/>
    <property type="molecule type" value="Genomic_DNA"/>
</dbReference>
<evidence type="ECO:0000256" key="1">
    <source>
        <dbReference type="SAM" id="Phobius"/>
    </source>
</evidence>
<keyword evidence="1" id="KW-1133">Transmembrane helix</keyword>
<keyword evidence="1" id="KW-0472">Membrane</keyword>
<dbReference type="Proteomes" id="UP000053257">
    <property type="component" value="Unassembled WGS sequence"/>
</dbReference>
<evidence type="ECO:0000259" key="2">
    <source>
        <dbReference type="Pfam" id="PF20151"/>
    </source>
</evidence>
<dbReference type="HOGENOM" id="CLU_159695_0_0_1"/>
<accession>A0A0C3S944</accession>
<protein>
    <recommendedName>
        <fullName evidence="2">DUF6533 domain-containing protein</fullName>
    </recommendedName>
</protein>